<protein>
    <submittedName>
        <fullName evidence="2">Uncharacterized protein</fullName>
    </submittedName>
</protein>
<dbReference type="EMBL" id="JAUKUA010000008">
    <property type="protein sequence ID" value="KAK0702841.1"/>
    <property type="molecule type" value="Genomic_DNA"/>
</dbReference>
<feature type="compositionally biased region" description="Basic and acidic residues" evidence="1">
    <location>
        <begin position="254"/>
        <end position="277"/>
    </location>
</feature>
<keyword evidence="3" id="KW-1185">Reference proteome</keyword>
<evidence type="ECO:0000313" key="2">
    <source>
        <dbReference type="EMBL" id="KAK0702841.1"/>
    </source>
</evidence>
<organism evidence="2 3">
    <name type="scientific">Lasiosphaeris hirsuta</name>
    <dbReference type="NCBI Taxonomy" id="260670"/>
    <lineage>
        <taxon>Eukaryota</taxon>
        <taxon>Fungi</taxon>
        <taxon>Dikarya</taxon>
        <taxon>Ascomycota</taxon>
        <taxon>Pezizomycotina</taxon>
        <taxon>Sordariomycetes</taxon>
        <taxon>Sordariomycetidae</taxon>
        <taxon>Sordariales</taxon>
        <taxon>Lasiosphaeriaceae</taxon>
        <taxon>Lasiosphaeris</taxon>
    </lineage>
</organism>
<dbReference type="AlphaFoldDB" id="A0AA39ZSH1"/>
<gene>
    <name evidence="2" type="ORF">B0H67DRAFT_558449</name>
</gene>
<proteinExistence type="predicted"/>
<dbReference type="Proteomes" id="UP001172102">
    <property type="component" value="Unassembled WGS sequence"/>
</dbReference>
<accession>A0AA39ZSH1</accession>
<feature type="region of interest" description="Disordered" evidence="1">
    <location>
        <begin position="254"/>
        <end position="287"/>
    </location>
</feature>
<comment type="caution">
    <text evidence="2">The sequence shown here is derived from an EMBL/GenBank/DDBJ whole genome shotgun (WGS) entry which is preliminary data.</text>
</comment>
<evidence type="ECO:0000313" key="3">
    <source>
        <dbReference type="Proteomes" id="UP001172102"/>
    </source>
</evidence>
<reference evidence="2" key="1">
    <citation type="submission" date="2023-06" db="EMBL/GenBank/DDBJ databases">
        <title>Genome-scale phylogeny and comparative genomics of the fungal order Sordariales.</title>
        <authorList>
            <consortium name="Lawrence Berkeley National Laboratory"/>
            <person name="Hensen N."/>
            <person name="Bonometti L."/>
            <person name="Westerberg I."/>
            <person name="Brannstrom I.O."/>
            <person name="Guillou S."/>
            <person name="Cros-Aarteil S."/>
            <person name="Calhoun S."/>
            <person name="Haridas S."/>
            <person name="Kuo A."/>
            <person name="Mondo S."/>
            <person name="Pangilinan J."/>
            <person name="Riley R."/>
            <person name="Labutti K."/>
            <person name="Andreopoulos B."/>
            <person name="Lipzen A."/>
            <person name="Chen C."/>
            <person name="Yanf M."/>
            <person name="Daum C."/>
            <person name="Ng V."/>
            <person name="Clum A."/>
            <person name="Steindorff A."/>
            <person name="Ohm R."/>
            <person name="Martin F."/>
            <person name="Silar P."/>
            <person name="Natvig D."/>
            <person name="Lalanne C."/>
            <person name="Gautier V."/>
            <person name="Ament-Velasquez S.L."/>
            <person name="Kruys A."/>
            <person name="Hutchinson M.I."/>
            <person name="Powell A.J."/>
            <person name="Barry K."/>
            <person name="Miller A.N."/>
            <person name="Grigoriev I.V."/>
            <person name="Debuchy R."/>
            <person name="Gladieux P."/>
            <person name="Thoren M.H."/>
            <person name="Johannesson H."/>
        </authorList>
    </citation>
    <scope>NUCLEOTIDE SEQUENCE</scope>
    <source>
        <strain evidence="2">SMH4607-1</strain>
    </source>
</reference>
<name>A0AA39ZSH1_9PEZI</name>
<sequence>MPSPDRDKARHDGTLLPIKAEAEVIYDWRLGYEPKNVPDANMTLICEPDFVETVPADHSDNWYTVKDKDPDVSYTDRVMRAKISTIQSSTKALEVTVLKLARDYDAPIVNIFMEYESRKWREVHRQELDKNIGDQDEDITIGQQSLEAAAAQTSTAPNDRAATEDVTISETDHSYRQSCFGSRQYSTTLLRMGYRRRNLINSAETFRGQTVFHSRSQFIETFVRQQLFRHTLLRDTKEGPKTLVKLETDRDFPHPYDELKLESEDRSQGRSHPDSEPASRSSLAAVDENRASISTCEHASDIVHQIDALTQERLKDRITMMLPAYKLRELKGEDLDLDDPVHKCLYQMVQITKADNFKSSCRAGREV</sequence>
<evidence type="ECO:0000256" key="1">
    <source>
        <dbReference type="SAM" id="MobiDB-lite"/>
    </source>
</evidence>